<dbReference type="RefSeq" id="WP_175395327.1">
    <property type="nucleotide sequence ID" value="NZ_JABMCB010000170.1"/>
</dbReference>
<dbReference type="Proteomes" id="UP000526125">
    <property type="component" value="Unassembled WGS sequence"/>
</dbReference>
<evidence type="ECO:0000256" key="1">
    <source>
        <dbReference type="SAM" id="SignalP"/>
    </source>
</evidence>
<dbReference type="AlphaFoldDB" id="A0A7Y6BW35"/>
<feature type="chain" id="PRO_5039445652" evidence="1">
    <location>
        <begin position="20"/>
        <end position="178"/>
    </location>
</feature>
<evidence type="ECO:0000313" key="3">
    <source>
        <dbReference type="Proteomes" id="UP000526125"/>
    </source>
</evidence>
<keyword evidence="1" id="KW-0732">Signal</keyword>
<gene>
    <name evidence="2" type="ORF">HP552_09815</name>
</gene>
<sequence>MMKLLLVMFSVISPFSVQPAAAVPAAQDMQWTVVEEEVPEVNLAADRSGPVQHFRTLNGISLNDSKGHILAEKGQPLQKKVDPYLGCPEFEFNDVKVGLCEDTGEIQYVHIDGTEGRLKLNEQWIDMDIESIREVLGEPYVVAEDGEVYLRGHQAIKVYMKPGTERIDGVDLFEDHLQ</sequence>
<comment type="caution">
    <text evidence="2">The sequence shown here is derived from an EMBL/GenBank/DDBJ whole genome shotgun (WGS) entry which is preliminary data.</text>
</comment>
<protein>
    <submittedName>
        <fullName evidence="2">Uncharacterized protein</fullName>
    </submittedName>
</protein>
<name>A0A7Y6BW35_9BACL</name>
<feature type="signal peptide" evidence="1">
    <location>
        <begin position="1"/>
        <end position="19"/>
    </location>
</feature>
<keyword evidence="3" id="KW-1185">Reference proteome</keyword>
<accession>A0A7Y6BW35</accession>
<dbReference type="EMBL" id="JABMCB010000170">
    <property type="protein sequence ID" value="NUU75526.1"/>
    <property type="molecule type" value="Genomic_DNA"/>
</dbReference>
<organism evidence="2 3">
    <name type="scientific">Paenibacillus xylanilyticus</name>
    <dbReference type="NCBI Taxonomy" id="248903"/>
    <lineage>
        <taxon>Bacteria</taxon>
        <taxon>Bacillati</taxon>
        <taxon>Bacillota</taxon>
        <taxon>Bacilli</taxon>
        <taxon>Bacillales</taxon>
        <taxon>Paenibacillaceae</taxon>
        <taxon>Paenibacillus</taxon>
    </lineage>
</organism>
<proteinExistence type="predicted"/>
<reference evidence="2 3" key="1">
    <citation type="submission" date="2020-05" db="EMBL/GenBank/DDBJ databases">
        <title>Genome Sequencing of Type Strains.</title>
        <authorList>
            <person name="Lemaire J.F."/>
            <person name="Inderbitzin P."/>
            <person name="Gregorio O.A."/>
            <person name="Collins S.B."/>
            <person name="Wespe N."/>
            <person name="Knight-Connoni V."/>
        </authorList>
    </citation>
    <scope>NUCLEOTIDE SEQUENCE [LARGE SCALE GENOMIC DNA]</scope>
    <source>
        <strain evidence="2 3">LMG 21957</strain>
    </source>
</reference>
<evidence type="ECO:0000313" key="2">
    <source>
        <dbReference type="EMBL" id="NUU75526.1"/>
    </source>
</evidence>